<keyword evidence="1" id="KW-0812">Transmembrane</keyword>
<feature type="transmembrane region" description="Helical" evidence="1">
    <location>
        <begin position="192"/>
        <end position="217"/>
    </location>
</feature>
<dbReference type="STRING" id="37992.A0A4Z0YQ72"/>
<keyword evidence="1" id="KW-1133">Transmembrane helix</keyword>
<evidence type="ECO:0000256" key="1">
    <source>
        <dbReference type="SAM" id="Phobius"/>
    </source>
</evidence>
<evidence type="ECO:0000313" key="3">
    <source>
        <dbReference type="Proteomes" id="UP000297716"/>
    </source>
</evidence>
<proteinExistence type="predicted"/>
<dbReference type="Pfam" id="PF20246">
    <property type="entry name" value="DUF6601"/>
    <property type="match status" value="1"/>
</dbReference>
<feature type="transmembrane region" description="Helical" evidence="1">
    <location>
        <begin position="121"/>
        <end position="140"/>
    </location>
</feature>
<keyword evidence="3" id="KW-1185">Reference proteome</keyword>
<dbReference type="Proteomes" id="UP000297716">
    <property type="component" value="Unassembled WGS sequence"/>
</dbReference>
<dbReference type="AlphaFoldDB" id="A0A4Z0YQ72"/>
<dbReference type="PANTHER" id="PTHR34414">
    <property type="entry name" value="HET DOMAIN-CONTAINING PROTEIN-RELATED"/>
    <property type="match status" value="1"/>
</dbReference>
<accession>A0A4Z0YQ72</accession>
<organism evidence="2 3">
    <name type="scientific">Xylaria hypoxylon</name>
    <dbReference type="NCBI Taxonomy" id="37992"/>
    <lineage>
        <taxon>Eukaryota</taxon>
        <taxon>Fungi</taxon>
        <taxon>Dikarya</taxon>
        <taxon>Ascomycota</taxon>
        <taxon>Pezizomycotina</taxon>
        <taxon>Sordariomycetes</taxon>
        <taxon>Xylariomycetidae</taxon>
        <taxon>Xylariales</taxon>
        <taxon>Xylariaceae</taxon>
        <taxon>Xylaria</taxon>
    </lineage>
</organism>
<gene>
    <name evidence="2" type="ORF">E0Z10_g2738</name>
</gene>
<keyword evidence="1" id="KW-0472">Membrane</keyword>
<dbReference type="InterPro" id="IPR046536">
    <property type="entry name" value="DUF6601"/>
</dbReference>
<sequence>MRTVVLTESPDEHLVWHDTDIWLKPLPEYLMSFEFWEKEICGDETLYKSANGLLLSYTWLICHKSDHRIAVETGLLPADVDYDTWTAFAVDINLRSTLGTSLPVNERYDYGELRLSRLNHLYRLGAAGFSLWNLVFGFTSRSTRYPAFFQRNFGWVLAVFIYFTVLLSAMQVALATEKLGSSINFQNVSCDIALLSIAFVLVAVVIMLLVWSFLFWFHMMSTVQYLKKIKLRRMDTLGPKAI</sequence>
<dbReference type="EMBL" id="SKBN01000035">
    <property type="protein sequence ID" value="TGJ85987.1"/>
    <property type="molecule type" value="Genomic_DNA"/>
</dbReference>
<feature type="transmembrane region" description="Helical" evidence="1">
    <location>
        <begin position="152"/>
        <end position="172"/>
    </location>
</feature>
<comment type="caution">
    <text evidence="2">The sequence shown here is derived from an EMBL/GenBank/DDBJ whole genome shotgun (WGS) entry which is preliminary data.</text>
</comment>
<reference evidence="2 3" key="1">
    <citation type="submission" date="2019-03" db="EMBL/GenBank/DDBJ databases">
        <title>Draft genome sequence of Xylaria hypoxylon DSM 108379, a ubiquitous saprotrophic-parasitic fungi on hardwood.</title>
        <authorList>
            <person name="Buettner E."/>
            <person name="Leonhardt S."/>
            <person name="Gebauer A.M."/>
            <person name="Liers C."/>
            <person name="Hofrichter M."/>
            <person name="Kellner H."/>
        </authorList>
    </citation>
    <scope>NUCLEOTIDE SEQUENCE [LARGE SCALE GENOMIC DNA]</scope>
    <source>
        <strain evidence="2 3">DSM 108379</strain>
    </source>
</reference>
<name>A0A4Z0YQ72_9PEZI</name>
<dbReference type="OrthoDB" id="5086500at2759"/>
<protein>
    <submittedName>
        <fullName evidence="2">Uncharacterized protein</fullName>
    </submittedName>
</protein>
<dbReference type="PANTHER" id="PTHR34414:SF1">
    <property type="entry name" value="SUBTILISIN-LIKE SERINE PROTEASE"/>
    <property type="match status" value="1"/>
</dbReference>
<evidence type="ECO:0000313" key="2">
    <source>
        <dbReference type="EMBL" id="TGJ85987.1"/>
    </source>
</evidence>